<protein>
    <recommendedName>
        <fullName evidence="2">histone deacetylase</fullName>
        <ecNumber evidence="2">3.5.1.98</ecNumber>
    </recommendedName>
</protein>
<dbReference type="FunFam" id="3.40.800.20:FF:000001">
    <property type="entry name" value="Histone deacetylase"/>
    <property type="match status" value="1"/>
</dbReference>
<dbReference type="GO" id="GO:0141221">
    <property type="term" value="F:histone deacetylase activity, hydrolytic mechanism"/>
    <property type="evidence" value="ECO:0007669"/>
    <property type="project" value="UniProtKB-EC"/>
</dbReference>
<dbReference type="InterPro" id="IPR003084">
    <property type="entry name" value="HDAC_I/II"/>
</dbReference>
<feature type="region of interest" description="Disordered" evidence="10">
    <location>
        <begin position="508"/>
        <end position="642"/>
    </location>
</feature>
<keyword evidence="6" id="KW-0805">Transcription regulation</keyword>
<evidence type="ECO:0000259" key="11">
    <source>
        <dbReference type="Pfam" id="PF00850"/>
    </source>
</evidence>
<dbReference type="GO" id="GO:0070210">
    <property type="term" value="C:Rpd3L-Expanded complex"/>
    <property type="evidence" value="ECO:0007669"/>
    <property type="project" value="TreeGrafter"/>
</dbReference>
<reference evidence="12 13" key="1">
    <citation type="submission" date="2016-10" db="EMBL/GenBank/DDBJ databases">
        <title>Genome sequence of the ascomycete fungus Penicillium subrubescens.</title>
        <authorList>
            <person name="De Vries R.P."/>
            <person name="Peng M."/>
            <person name="Dilokpimol A."/>
            <person name="Hilden K."/>
            <person name="Makela M.R."/>
            <person name="Grigoriev I."/>
            <person name="Riley R."/>
            <person name="Granchi Z."/>
        </authorList>
    </citation>
    <scope>NUCLEOTIDE SEQUENCE [LARGE SCALE GENOMIC DNA]</scope>
    <source>
        <strain evidence="12 13">CBS 132785</strain>
    </source>
</reference>
<comment type="caution">
    <text evidence="12">The sequence shown here is derived from an EMBL/GenBank/DDBJ whole genome shotgun (WGS) entry which is preliminary data.</text>
</comment>
<evidence type="ECO:0000256" key="6">
    <source>
        <dbReference type="ARBA" id="ARBA00023015"/>
    </source>
</evidence>
<feature type="compositionally biased region" description="Polar residues" evidence="10">
    <location>
        <begin position="596"/>
        <end position="605"/>
    </location>
</feature>
<feature type="compositionally biased region" description="Low complexity" evidence="10">
    <location>
        <begin position="608"/>
        <end position="620"/>
    </location>
</feature>
<evidence type="ECO:0000256" key="3">
    <source>
        <dbReference type="ARBA" id="ARBA00022491"/>
    </source>
</evidence>
<dbReference type="CDD" id="cd10004">
    <property type="entry name" value="RPD3-like"/>
    <property type="match status" value="1"/>
</dbReference>
<dbReference type="InterPro" id="IPR023696">
    <property type="entry name" value="Ureohydrolase_dom_sf"/>
</dbReference>
<dbReference type="InterPro" id="IPR037138">
    <property type="entry name" value="His_deacetylse_dom_sf"/>
</dbReference>
<dbReference type="PANTHER" id="PTHR10625:SF10">
    <property type="entry name" value="HISTONE DEACETYLASE HDAC1"/>
    <property type="match status" value="1"/>
</dbReference>
<dbReference type="GO" id="GO:0032221">
    <property type="term" value="C:Rpd3S complex"/>
    <property type="evidence" value="ECO:0007669"/>
    <property type="project" value="UniProtKB-ARBA"/>
</dbReference>
<evidence type="ECO:0000256" key="1">
    <source>
        <dbReference type="ARBA" id="ARBA00004123"/>
    </source>
</evidence>
<feature type="region of interest" description="Disordered" evidence="10">
    <location>
        <begin position="411"/>
        <end position="480"/>
    </location>
</feature>
<dbReference type="PRINTS" id="PR01271">
    <property type="entry name" value="HISDACETLASE"/>
</dbReference>
<evidence type="ECO:0000256" key="7">
    <source>
        <dbReference type="ARBA" id="ARBA00023163"/>
    </source>
</evidence>
<name>A0A1Q5SSE0_9EURO</name>
<dbReference type="Proteomes" id="UP000186955">
    <property type="component" value="Unassembled WGS sequence"/>
</dbReference>
<accession>A0A1Q5SSE0</accession>
<evidence type="ECO:0000313" key="13">
    <source>
        <dbReference type="Proteomes" id="UP000186955"/>
    </source>
</evidence>
<dbReference type="OrthoDB" id="1918432at2759"/>
<dbReference type="PANTHER" id="PTHR10625">
    <property type="entry name" value="HISTONE DEACETYLASE HDAC1-RELATED"/>
    <property type="match status" value="1"/>
</dbReference>
<keyword evidence="3" id="KW-0678">Repressor</keyword>
<dbReference type="GO" id="GO:0031507">
    <property type="term" value="P:heterochromatin formation"/>
    <property type="evidence" value="ECO:0007669"/>
    <property type="project" value="TreeGrafter"/>
</dbReference>
<dbReference type="STRING" id="1316194.A0A1Q5SSE0"/>
<dbReference type="AlphaFoldDB" id="A0A1Q5SSE0"/>
<feature type="compositionally biased region" description="Basic and acidic residues" evidence="10">
    <location>
        <begin position="415"/>
        <end position="434"/>
    </location>
</feature>
<dbReference type="SUPFAM" id="SSF52768">
    <property type="entry name" value="Arginase/deacetylase"/>
    <property type="match status" value="1"/>
</dbReference>
<evidence type="ECO:0000256" key="5">
    <source>
        <dbReference type="ARBA" id="ARBA00022853"/>
    </source>
</evidence>
<dbReference type="PRINTS" id="PR01270">
    <property type="entry name" value="HDASUPER"/>
</dbReference>
<feature type="compositionally biased region" description="Polar residues" evidence="10">
    <location>
        <begin position="534"/>
        <end position="543"/>
    </location>
</feature>
<proteinExistence type="inferred from homology"/>
<organism evidence="12 13">
    <name type="scientific">Penicillium subrubescens</name>
    <dbReference type="NCBI Taxonomy" id="1316194"/>
    <lineage>
        <taxon>Eukaryota</taxon>
        <taxon>Fungi</taxon>
        <taxon>Dikarya</taxon>
        <taxon>Ascomycota</taxon>
        <taxon>Pezizomycotina</taxon>
        <taxon>Eurotiomycetes</taxon>
        <taxon>Eurotiomycetidae</taxon>
        <taxon>Eurotiales</taxon>
        <taxon>Aspergillaceae</taxon>
        <taxon>Penicillium</taxon>
    </lineage>
</organism>
<keyword evidence="8" id="KW-0539">Nucleus</keyword>
<evidence type="ECO:0000313" key="12">
    <source>
        <dbReference type="EMBL" id="OKO90872.1"/>
    </source>
</evidence>
<sequence length="642" mass="70444">MAAEPVANGSGANNKKVAYFYDSDVGNYAYVSGHPMKPHRIRMTHSLVMNYGLYKKMEIYRAKPASKYEMTQFHTDEYIDFLSKVTPDNMDQFSKEQSRYNVGDDCPVFDGLFEFCGISAGGSMEGAARLNRGKCDVAVNWAGGLHHAKKSEASGFCYVNDIVLGILELLRFKQRVLYVDIDVHHGDGVEEAFYTTDRVMTVSFHKYGEYFPGTGELRDIGVGSGKYYAVNFPLRDGINDASYKSIFEPVIKSVMEWYRPEAVVLQCGGDSLSGDRLGCFNLSMRGHANCVNFIKSFDLPTLILGGGGYTMRNVARTWAYETGILVGDNLESELPYNDYYEYFAPDYELDVRPSNMDNANTKDYLDKIRNQVVENLKRTAFAPSVQMTDVPRNPILDGMDDEADDVLDDLDEDENKDKRFTQRRFDQYVEKPGELSDSEDEEVNAANGVRRQPGTIRRRNQTNYRNIDAADSGLDSGMATPLDASSIADNEMDSALDAKMTDVPMTESGAVTGAEGQDTPMADSERMAVEGEDNGTSAAVSQQPSPPALDEDTAMEDAVAVAEEAELPGALDTQDEKKREVSSAADETIKAPLSPSGAQPVSKESSVPAADASATEPAPATGDSESKPASGVTTEEPTKKEE</sequence>
<dbReference type="EMBL" id="MNBE01000756">
    <property type="protein sequence ID" value="OKO90872.1"/>
    <property type="molecule type" value="Genomic_DNA"/>
</dbReference>
<dbReference type="GO" id="GO:0033698">
    <property type="term" value="C:Rpd3L complex"/>
    <property type="evidence" value="ECO:0007669"/>
    <property type="project" value="UniProtKB-ARBA"/>
</dbReference>
<comment type="subcellular location">
    <subcellularLocation>
        <location evidence="1">Nucleus</location>
    </subcellularLocation>
</comment>
<dbReference type="EC" id="3.5.1.98" evidence="2"/>
<dbReference type="InterPro" id="IPR023801">
    <property type="entry name" value="His_deacetylse_dom"/>
</dbReference>
<evidence type="ECO:0000256" key="2">
    <source>
        <dbReference type="ARBA" id="ARBA00012111"/>
    </source>
</evidence>
<keyword evidence="13" id="KW-1185">Reference proteome</keyword>
<gene>
    <name evidence="12" type="ORF">PENSUB_13173</name>
</gene>
<evidence type="ECO:0000256" key="4">
    <source>
        <dbReference type="ARBA" id="ARBA00022801"/>
    </source>
</evidence>
<dbReference type="InterPro" id="IPR000286">
    <property type="entry name" value="HDACs"/>
</dbReference>
<evidence type="ECO:0000256" key="9">
    <source>
        <dbReference type="ARBA" id="ARBA00061569"/>
    </source>
</evidence>
<dbReference type="Pfam" id="PF00850">
    <property type="entry name" value="Hist_deacetyl"/>
    <property type="match status" value="1"/>
</dbReference>
<comment type="similarity">
    <text evidence="9">Belongs to the histone deacetylase family. HD Type 1 subfamily.</text>
</comment>
<evidence type="ECO:0000256" key="8">
    <source>
        <dbReference type="ARBA" id="ARBA00023242"/>
    </source>
</evidence>
<keyword evidence="7" id="KW-0804">Transcription</keyword>
<evidence type="ECO:0000256" key="10">
    <source>
        <dbReference type="SAM" id="MobiDB-lite"/>
    </source>
</evidence>
<keyword evidence="5" id="KW-0156">Chromatin regulator</keyword>
<feature type="domain" description="Histone deacetylase" evidence="11">
    <location>
        <begin position="34"/>
        <end position="323"/>
    </location>
</feature>
<dbReference type="Gene3D" id="3.40.800.20">
    <property type="entry name" value="Histone deacetylase domain"/>
    <property type="match status" value="1"/>
</dbReference>
<keyword evidence="4" id="KW-0378">Hydrolase</keyword>